<dbReference type="InterPro" id="IPR043129">
    <property type="entry name" value="ATPase_NBD"/>
</dbReference>
<dbReference type="PRINTS" id="PR00301">
    <property type="entry name" value="HEATSHOCK70"/>
</dbReference>
<name>A4D9W5_ASPFU</name>
<dbReference type="SUPFAM" id="SSF53067">
    <property type="entry name" value="Actin-like ATPase domain"/>
    <property type="match status" value="2"/>
</dbReference>
<dbReference type="GeneID" id="5077265"/>
<organism evidence="1 2">
    <name type="scientific">Aspergillus fumigatus (strain ATCC MYA-4609 / CBS 101355 / FGSC A1100 / Af293)</name>
    <name type="common">Neosartorya fumigata</name>
    <dbReference type="NCBI Taxonomy" id="330879"/>
    <lineage>
        <taxon>Eukaryota</taxon>
        <taxon>Fungi</taxon>
        <taxon>Dikarya</taxon>
        <taxon>Ascomycota</taxon>
        <taxon>Pezizomycotina</taxon>
        <taxon>Eurotiomycetes</taxon>
        <taxon>Eurotiomycetidae</taxon>
        <taxon>Eurotiales</taxon>
        <taxon>Aspergillaceae</taxon>
        <taxon>Aspergillus</taxon>
        <taxon>Aspergillus subgen. Fumigati</taxon>
    </lineage>
</organism>
<dbReference type="GO" id="GO:0005886">
    <property type="term" value="C:plasma membrane"/>
    <property type="evidence" value="ECO:0000318"/>
    <property type="project" value="GO_Central"/>
</dbReference>
<accession>A4D9W5</accession>
<dbReference type="PANTHER" id="PTHR42749:SF1">
    <property type="entry name" value="CELL SHAPE-DETERMINING PROTEIN MREB"/>
    <property type="match status" value="1"/>
</dbReference>
<dbReference type="KEGG" id="afm:AFUA_7G08575"/>
<dbReference type="InParanoid" id="A4D9W5"/>
<dbReference type="PANTHER" id="PTHR42749">
    <property type="entry name" value="CELL SHAPE-DETERMINING PROTEIN MREB"/>
    <property type="match status" value="1"/>
</dbReference>
<dbReference type="EMBL" id="AAHF01000009">
    <property type="protein sequence ID" value="EBA27286.1"/>
    <property type="molecule type" value="Genomic_DNA"/>
</dbReference>
<comment type="caution">
    <text evidence="1">The sequence shown here is derived from an EMBL/GenBank/DDBJ whole genome shotgun (WGS) entry which is preliminary data.</text>
</comment>
<evidence type="ECO:0000313" key="2">
    <source>
        <dbReference type="Proteomes" id="UP000002530"/>
    </source>
</evidence>
<gene>
    <name evidence="1" type="ORF">AFUA_7G08575</name>
</gene>
<dbReference type="HOGENOM" id="CLU_009958_6_1_1"/>
<protein>
    <submittedName>
        <fullName evidence="1">Hsp70 family chaperone, putative</fullName>
    </submittedName>
</protein>
<dbReference type="CDD" id="cd10170">
    <property type="entry name" value="ASKHA_NBD_HSP70"/>
    <property type="match status" value="1"/>
</dbReference>
<dbReference type="AlphaFoldDB" id="A4D9W5"/>
<dbReference type="OrthoDB" id="2963168at2759"/>
<sequence length="575" mass="64562">MAGGAPILVGLDFGTTFSGIAWAFDGPDDEIEVISTWPGGGNKTSPKVPSVLSYDGLNINWGYQVHPFAEAFQGIKLLLDESQEIKYAPSLASGALLKKYKKDAVQVTADYLNRLVSHAKSILQRRFDIGPHDMNLRFVLTVPATWSDKAKDKTLSAAIKASIQPQDVSLISEPEAAALYALRAIQPNSRNDVFIVCDAGGGTVDLISYQIKTLEPLVLAEVSEGIGRICGSMLLDHRFERLLRDRIGPDQYASLKPKSKEAARTYWQDRVKPNYVGKYDEDYGEIDYFIPLPGASDDPTVPIEDGFFHLSSDDVERIFDPIVCDVEELIAGQVASITRVGLSIEAIILVGGFGSSEYLFRRVQKQYPTIKVLQPPDAYKSSHIKTMTVFANELSSGAVQRGLEGNRVECRIARRNYGVEFRTDWNPITHGAQNRIWDRLEERYLGHQMRWYIKKSSEIREDQPIKMDFYRTIEVRNAKTDMSGTVTLYFYNDGNPPDGNYPLINTHRGQGILQLCVLEYDLSQIPQQLFERKRNSKGVDYFVVPYKLVMTPTSASLLFELEFEGLSYGSVRSKY</sequence>
<reference evidence="1 2" key="1">
    <citation type="journal article" date="2005" name="Nature">
        <title>Genomic sequence of the pathogenic and allergenic filamentous fungus Aspergillus fumigatus.</title>
        <authorList>
            <person name="Nierman W.C."/>
            <person name="Pain A."/>
            <person name="Anderson M.J."/>
            <person name="Wortman J.R."/>
            <person name="Kim H.S."/>
            <person name="Arroyo J."/>
            <person name="Berriman M."/>
            <person name="Abe K."/>
            <person name="Archer D.B."/>
            <person name="Bermejo C."/>
            <person name="Bennett J."/>
            <person name="Bowyer P."/>
            <person name="Chen D."/>
            <person name="Collins M."/>
            <person name="Coulsen R."/>
            <person name="Davies R."/>
            <person name="Dyer P.S."/>
            <person name="Farman M."/>
            <person name="Fedorova N."/>
            <person name="Fedorova N."/>
            <person name="Feldblyum T.V."/>
            <person name="Fischer R."/>
            <person name="Fosker N."/>
            <person name="Fraser A."/>
            <person name="Garcia J.L."/>
            <person name="Garcia M.J."/>
            <person name="Goble A."/>
            <person name="Goldman G.H."/>
            <person name="Gomi K."/>
            <person name="Griffith-Jones S."/>
            <person name="Gwilliam R."/>
            <person name="Haas B."/>
            <person name="Haas H."/>
            <person name="Harris D."/>
            <person name="Horiuchi H."/>
            <person name="Huang J."/>
            <person name="Humphray S."/>
            <person name="Jimenez J."/>
            <person name="Keller N."/>
            <person name="Khouri H."/>
            <person name="Kitamoto K."/>
            <person name="Kobayashi T."/>
            <person name="Konzack S."/>
            <person name="Kulkarni R."/>
            <person name="Kumagai T."/>
            <person name="Lafon A."/>
            <person name="Latge J.P."/>
            <person name="Li W."/>
            <person name="Lord A."/>
            <person name="Lu C."/>
            <person name="Majoros W.H."/>
            <person name="May G.S."/>
            <person name="Miller B.L."/>
            <person name="Mohamoud Y."/>
            <person name="Molina M."/>
            <person name="Monod M."/>
            <person name="Mouyna I."/>
            <person name="Mulligan S."/>
            <person name="Murphy L."/>
            <person name="O'Neil S."/>
            <person name="Paulsen I."/>
            <person name="Penalva M.A."/>
            <person name="Pertea M."/>
            <person name="Price C."/>
            <person name="Pritchard B.L."/>
            <person name="Quail M.A."/>
            <person name="Rabbinowitsch E."/>
            <person name="Rawlins N."/>
            <person name="Rajandream M.A."/>
            <person name="Reichard U."/>
            <person name="Renauld H."/>
            <person name="Robson G.D."/>
            <person name="Rodriguez de Cordoba S."/>
            <person name="Rodriguez-Pena J.M."/>
            <person name="Ronning C.M."/>
            <person name="Rutter S."/>
            <person name="Salzberg S.L."/>
            <person name="Sanchez M."/>
            <person name="Sanchez-Ferrero J.C."/>
            <person name="Saunders D."/>
            <person name="Seeger K."/>
            <person name="Squares R."/>
            <person name="Squares S."/>
            <person name="Takeuchi M."/>
            <person name="Tekaia F."/>
            <person name="Turner G."/>
            <person name="Vazquez de Aldana C.R."/>
            <person name="Weidman J."/>
            <person name="White O."/>
            <person name="Woodward J."/>
            <person name="Yu J.H."/>
            <person name="Fraser C."/>
            <person name="Galagan J.E."/>
            <person name="Asai K."/>
            <person name="Machida M."/>
            <person name="Hall N."/>
            <person name="Barrell B."/>
            <person name="Denning D.W."/>
        </authorList>
    </citation>
    <scope>NUCLEOTIDE SEQUENCE [LARGE SCALE GENOMIC DNA]</scope>
    <source>
        <strain evidence="1 2">Af293</strain>
    </source>
</reference>
<dbReference type="RefSeq" id="XP_001481437.1">
    <property type="nucleotide sequence ID" value="XM_001481387.1"/>
</dbReference>
<dbReference type="VEuPathDB" id="FungiDB:Afu7g08575"/>
<dbReference type="eggNOG" id="KOG0101">
    <property type="taxonomic scope" value="Eukaryota"/>
</dbReference>
<dbReference type="GO" id="GO:0005856">
    <property type="term" value="C:cytoskeleton"/>
    <property type="evidence" value="ECO:0000318"/>
    <property type="project" value="GO_Central"/>
</dbReference>
<evidence type="ECO:0000313" key="1">
    <source>
        <dbReference type="EMBL" id="EBA27286.1"/>
    </source>
</evidence>
<dbReference type="OMA" id="IYKHTME"/>
<dbReference type="STRING" id="330879.A4D9W5"/>
<dbReference type="Gene3D" id="3.30.420.40">
    <property type="match status" value="1"/>
</dbReference>
<keyword evidence="2" id="KW-1185">Reference proteome</keyword>
<proteinExistence type="predicted"/>
<dbReference type="Proteomes" id="UP000002530">
    <property type="component" value="Unassembled WGS sequence"/>
</dbReference>